<feature type="active site" evidence="7">
    <location>
        <position position="75"/>
    </location>
</feature>
<dbReference type="InterPro" id="IPR001525">
    <property type="entry name" value="C5_MeTfrase"/>
</dbReference>
<keyword evidence="2 7" id="KW-0489">Methyltransferase</keyword>
<evidence type="ECO:0000313" key="9">
    <source>
        <dbReference type="EMBL" id="MBB3999692.1"/>
    </source>
</evidence>
<comment type="caution">
    <text evidence="9">The sequence shown here is derived from an EMBL/GenBank/DDBJ whole genome shotgun (WGS) entry which is preliminary data.</text>
</comment>
<evidence type="ECO:0000256" key="1">
    <source>
        <dbReference type="ARBA" id="ARBA00011975"/>
    </source>
</evidence>
<protein>
    <recommendedName>
        <fullName evidence="1">DNA (cytosine-5-)-methyltransferase</fullName>
        <ecNumber evidence="1">2.1.1.37</ecNumber>
    </recommendedName>
</protein>
<organism evidence="9 10">
    <name type="scientific">Aureimonas pseudogalii</name>
    <dbReference type="NCBI Taxonomy" id="1744844"/>
    <lineage>
        <taxon>Bacteria</taxon>
        <taxon>Pseudomonadati</taxon>
        <taxon>Pseudomonadota</taxon>
        <taxon>Alphaproteobacteria</taxon>
        <taxon>Hyphomicrobiales</taxon>
        <taxon>Aurantimonadaceae</taxon>
        <taxon>Aureimonas</taxon>
    </lineage>
</organism>
<comment type="catalytic activity">
    <reaction evidence="6">
        <text>a 2'-deoxycytidine in DNA + S-adenosyl-L-methionine = a 5-methyl-2'-deoxycytidine in DNA + S-adenosyl-L-homocysteine + H(+)</text>
        <dbReference type="Rhea" id="RHEA:13681"/>
        <dbReference type="Rhea" id="RHEA-COMP:11369"/>
        <dbReference type="Rhea" id="RHEA-COMP:11370"/>
        <dbReference type="ChEBI" id="CHEBI:15378"/>
        <dbReference type="ChEBI" id="CHEBI:57856"/>
        <dbReference type="ChEBI" id="CHEBI:59789"/>
        <dbReference type="ChEBI" id="CHEBI:85452"/>
        <dbReference type="ChEBI" id="CHEBI:85454"/>
        <dbReference type="EC" id="2.1.1.37"/>
    </reaction>
</comment>
<evidence type="ECO:0000256" key="3">
    <source>
        <dbReference type="ARBA" id="ARBA00022679"/>
    </source>
</evidence>
<comment type="similarity">
    <text evidence="7">Belongs to the class I-like SAM-binding methyltransferase superfamily. C5-methyltransferase family.</text>
</comment>
<dbReference type="GO" id="GO:0032259">
    <property type="term" value="P:methylation"/>
    <property type="evidence" value="ECO:0007669"/>
    <property type="project" value="UniProtKB-KW"/>
</dbReference>
<dbReference type="Pfam" id="PF00145">
    <property type="entry name" value="DNA_methylase"/>
    <property type="match status" value="1"/>
</dbReference>
<dbReference type="PROSITE" id="PS00094">
    <property type="entry name" value="C5_MTASE_1"/>
    <property type="match status" value="1"/>
</dbReference>
<evidence type="ECO:0000256" key="8">
    <source>
        <dbReference type="SAM" id="MobiDB-lite"/>
    </source>
</evidence>
<proteinExistence type="inferred from homology"/>
<dbReference type="Gene3D" id="3.40.50.150">
    <property type="entry name" value="Vaccinia Virus protein VP39"/>
    <property type="match status" value="1"/>
</dbReference>
<dbReference type="AlphaFoldDB" id="A0A7W6H706"/>
<dbReference type="GO" id="GO:0003886">
    <property type="term" value="F:DNA (cytosine-5-)-methyltransferase activity"/>
    <property type="evidence" value="ECO:0007669"/>
    <property type="project" value="UniProtKB-EC"/>
</dbReference>
<evidence type="ECO:0000256" key="6">
    <source>
        <dbReference type="ARBA" id="ARBA00047422"/>
    </source>
</evidence>
<keyword evidence="4 7" id="KW-0949">S-adenosyl-L-methionine</keyword>
<keyword evidence="10" id="KW-1185">Reference proteome</keyword>
<evidence type="ECO:0000256" key="7">
    <source>
        <dbReference type="PROSITE-ProRule" id="PRU01016"/>
    </source>
</evidence>
<dbReference type="PRINTS" id="PR00105">
    <property type="entry name" value="C5METTRFRASE"/>
</dbReference>
<dbReference type="EC" id="2.1.1.37" evidence="1"/>
<dbReference type="PANTHER" id="PTHR10629:SF52">
    <property type="entry name" value="DNA (CYTOSINE-5)-METHYLTRANSFERASE 1"/>
    <property type="match status" value="1"/>
</dbReference>
<dbReference type="GO" id="GO:0003677">
    <property type="term" value="F:DNA binding"/>
    <property type="evidence" value="ECO:0007669"/>
    <property type="project" value="TreeGrafter"/>
</dbReference>
<evidence type="ECO:0000256" key="2">
    <source>
        <dbReference type="ARBA" id="ARBA00022603"/>
    </source>
</evidence>
<dbReference type="GO" id="GO:0009307">
    <property type="term" value="P:DNA restriction-modification system"/>
    <property type="evidence" value="ECO:0007669"/>
    <property type="project" value="UniProtKB-KW"/>
</dbReference>
<dbReference type="GO" id="GO:0044027">
    <property type="term" value="P:negative regulation of gene expression via chromosomal CpG island methylation"/>
    <property type="evidence" value="ECO:0007669"/>
    <property type="project" value="TreeGrafter"/>
</dbReference>
<accession>A0A7W6H706</accession>
<dbReference type="RefSeq" id="WP_183201231.1">
    <property type="nucleotide sequence ID" value="NZ_JACIEK010000011.1"/>
</dbReference>
<feature type="region of interest" description="Disordered" evidence="8">
    <location>
        <begin position="202"/>
        <end position="221"/>
    </location>
</feature>
<keyword evidence="3 7" id="KW-0808">Transferase</keyword>
<name>A0A7W6H706_9HYPH</name>
<gene>
    <name evidence="9" type="ORF">GGR04_003562</name>
</gene>
<evidence type="ECO:0000256" key="4">
    <source>
        <dbReference type="ARBA" id="ARBA00022691"/>
    </source>
</evidence>
<dbReference type="Proteomes" id="UP000542776">
    <property type="component" value="Unassembled WGS sequence"/>
</dbReference>
<dbReference type="EMBL" id="JACIEK010000011">
    <property type="protein sequence ID" value="MBB3999692.1"/>
    <property type="molecule type" value="Genomic_DNA"/>
</dbReference>
<dbReference type="PROSITE" id="PS51679">
    <property type="entry name" value="SAM_MT_C5"/>
    <property type="match status" value="1"/>
</dbReference>
<evidence type="ECO:0000256" key="5">
    <source>
        <dbReference type="ARBA" id="ARBA00022747"/>
    </source>
</evidence>
<reference evidence="9 10" key="1">
    <citation type="submission" date="2020-08" db="EMBL/GenBank/DDBJ databases">
        <title>Genomic Encyclopedia of Type Strains, Phase IV (KMG-IV): sequencing the most valuable type-strain genomes for metagenomic binning, comparative biology and taxonomic classification.</title>
        <authorList>
            <person name="Goeker M."/>
        </authorList>
    </citation>
    <scope>NUCLEOTIDE SEQUENCE [LARGE SCALE GENOMIC DNA]</scope>
    <source>
        <strain evidence="9 10">DSM 102238</strain>
    </source>
</reference>
<dbReference type="Gene3D" id="3.90.120.10">
    <property type="entry name" value="DNA Methylase, subunit A, domain 2"/>
    <property type="match status" value="1"/>
</dbReference>
<dbReference type="InterPro" id="IPR029063">
    <property type="entry name" value="SAM-dependent_MTases_sf"/>
</dbReference>
<dbReference type="PANTHER" id="PTHR10629">
    <property type="entry name" value="CYTOSINE-SPECIFIC METHYLTRANSFERASE"/>
    <property type="match status" value="1"/>
</dbReference>
<dbReference type="InterPro" id="IPR018117">
    <property type="entry name" value="C5_DNA_meth_AS"/>
</dbReference>
<dbReference type="InterPro" id="IPR050390">
    <property type="entry name" value="C5-Methyltransferase"/>
</dbReference>
<keyword evidence="5" id="KW-0680">Restriction system</keyword>
<sequence length="456" mass="48463">MRTVELFCGAGGLSLGLGRAGCEVARAIDVWPEAVAVYRANLGDHAEVADIGDLLAVAPAVAALRPELICGGPPCQDFSAAGRRVEGERASLMVAFAMVVVVARPRWVLMENVPQAAKSAAWATARELLVRAGYGLSEAVVCASRYGVGQSRRRLIVVGRLGEADGFLASSIRAAASDRPTTIRDVLGGEVGEVVHAHPRHAGKRRLWSSDGPMPTIRESTRRPLPANADLSAADRALLALGALYVRPFGGGRGVRSVDEPCPAIVRTSAEPPGPRYLSAPHRDDIAPAGSVPCLTREQASRLQGFPAGWDWSAGGRLRNVDQMIANAVPSGLAEAIGRVIMARDRGETVPALEPGFSTWLRAKGVVGQTLRNRRTQLGRARRLLGGRILADLAAELAMLEAVEGFAKLSTGVRSDLRAALRLHAEWRAIPPTPRRTRSVMVADAVEERSDERAAA</sequence>
<evidence type="ECO:0000313" key="10">
    <source>
        <dbReference type="Proteomes" id="UP000542776"/>
    </source>
</evidence>
<dbReference type="SUPFAM" id="SSF53335">
    <property type="entry name" value="S-adenosyl-L-methionine-dependent methyltransferases"/>
    <property type="match status" value="1"/>
</dbReference>